<keyword evidence="1" id="KW-0812">Transmembrane</keyword>
<keyword evidence="1" id="KW-1133">Transmembrane helix</keyword>
<organism evidence="2 3">
    <name type="scientific">Tetrabaena socialis</name>
    <dbReference type="NCBI Taxonomy" id="47790"/>
    <lineage>
        <taxon>Eukaryota</taxon>
        <taxon>Viridiplantae</taxon>
        <taxon>Chlorophyta</taxon>
        <taxon>core chlorophytes</taxon>
        <taxon>Chlorophyceae</taxon>
        <taxon>CS clade</taxon>
        <taxon>Chlamydomonadales</taxon>
        <taxon>Tetrabaenaceae</taxon>
        <taxon>Tetrabaena</taxon>
    </lineage>
</organism>
<feature type="transmembrane region" description="Helical" evidence="1">
    <location>
        <begin position="56"/>
        <end position="78"/>
    </location>
</feature>
<dbReference type="AlphaFoldDB" id="A0A2J8A1Z6"/>
<evidence type="ECO:0000313" key="3">
    <source>
        <dbReference type="Proteomes" id="UP000236333"/>
    </source>
</evidence>
<feature type="non-terminal residue" evidence="2">
    <location>
        <position position="127"/>
    </location>
</feature>
<accession>A0A2J8A1Z6</accession>
<name>A0A2J8A1Z6_9CHLO</name>
<evidence type="ECO:0000256" key="1">
    <source>
        <dbReference type="SAM" id="Phobius"/>
    </source>
</evidence>
<evidence type="ECO:0000313" key="2">
    <source>
        <dbReference type="EMBL" id="PNH06525.1"/>
    </source>
</evidence>
<dbReference type="OrthoDB" id="532454at2759"/>
<protein>
    <submittedName>
        <fullName evidence="2">Uncharacterized protein</fullName>
    </submittedName>
</protein>
<proteinExistence type="predicted"/>
<keyword evidence="3" id="KW-1185">Reference proteome</keyword>
<sequence>SAEAAPLRVVMRREALPMDLLVVRERPSDFAAGVVQSREQMREARRDIEWAGKREYVFAAIAAGWHIAVFSFNLAFWGNEGMPSDRYWPANPRVRLQIRPGRYGTVEGTRRVYMDYLAKSEGVSGGA</sequence>
<keyword evidence="1" id="KW-0472">Membrane</keyword>
<reference evidence="2 3" key="1">
    <citation type="journal article" date="2017" name="Mol. Biol. Evol.">
        <title>The 4-celled Tetrabaena socialis nuclear genome reveals the essential components for genetic control of cell number at the origin of multicellularity in the volvocine lineage.</title>
        <authorList>
            <person name="Featherston J."/>
            <person name="Arakaki Y."/>
            <person name="Hanschen E.R."/>
            <person name="Ferris P.J."/>
            <person name="Michod R.E."/>
            <person name="Olson B.J.S.C."/>
            <person name="Nozaki H."/>
            <person name="Durand P.M."/>
        </authorList>
    </citation>
    <scope>NUCLEOTIDE SEQUENCE [LARGE SCALE GENOMIC DNA]</scope>
    <source>
        <strain evidence="2 3">NIES-571</strain>
    </source>
</reference>
<feature type="non-terminal residue" evidence="2">
    <location>
        <position position="1"/>
    </location>
</feature>
<dbReference type="Proteomes" id="UP000236333">
    <property type="component" value="Unassembled WGS sequence"/>
</dbReference>
<dbReference type="EMBL" id="PGGS01000231">
    <property type="protein sequence ID" value="PNH06525.1"/>
    <property type="molecule type" value="Genomic_DNA"/>
</dbReference>
<gene>
    <name evidence="2" type="ORF">TSOC_007097</name>
</gene>
<comment type="caution">
    <text evidence="2">The sequence shown here is derived from an EMBL/GenBank/DDBJ whole genome shotgun (WGS) entry which is preliminary data.</text>
</comment>